<dbReference type="GeneID" id="106462503"/>
<evidence type="ECO:0000256" key="9">
    <source>
        <dbReference type="ARBA" id="ARBA00022843"/>
    </source>
</evidence>
<dbReference type="Proteomes" id="UP000694941">
    <property type="component" value="Unplaced"/>
</dbReference>
<evidence type="ECO:0000256" key="10">
    <source>
        <dbReference type="ARBA" id="ARBA00022871"/>
    </source>
</evidence>
<keyword evidence="8" id="KW-0460">Magnesium</keyword>
<keyword evidence="6" id="KW-0221">Differentiation</keyword>
<evidence type="ECO:0000256" key="5">
    <source>
        <dbReference type="ARBA" id="ARBA00022741"/>
    </source>
</evidence>
<dbReference type="InterPro" id="IPR008271">
    <property type="entry name" value="Ser/Thr_kinase_AS"/>
</dbReference>
<sequence length="323" mass="37182">MAKTPKQVGCVSSSNADTVFYVGNFNSAYKELQSPKNIVKTLLRGRSSNERLLNIKGYTVGTQIGCGTFASVKLAYCTAEDQLEELAVKIVARDRAPKEFTNKFFPRELEILKKLDHSNIIKLHAIYHLPEKTYIFMELARKGDVIEYIQVNGPSSEQLAKRWFHQIIRALRYCHRLEIAHRDLKCENILLDDSLNAKLTDFGFSRTCFDPTTNRRILSETYCGSAAYVAPEVVRAVPYNPMLSDLWSLGICLFVILNNSMPFDDFNLNKMLRDQEKRNWRLRSNIEPTLSNDVKQLLRKLLEPDVMKRIPLDQIFGHSWLQT</sequence>
<keyword evidence="10" id="KW-0744">Spermatogenesis</keyword>
<keyword evidence="12" id="KW-0418">Kinase</keyword>
<evidence type="ECO:0000256" key="11">
    <source>
        <dbReference type="PROSITE-ProRule" id="PRU10141"/>
    </source>
</evidence>
<dbReference type="SUPFAM" id="SSF56112">
    <property type="entry name" value="Protein kinase-like (PK-like)"/>
    <property type="match status" value="1"/>
</dbReference>
<feature type="binding site" evidence="11">
    <location>
        <position position="89"/>
    </location>
    <ligand>
        <name>ATP</name>
        <dbReference type="ChEBI" id="CHEBI:30616"/>
    </ligand>
</feature>
<comment type="similarity">
    <text evidence="12">Belongs to the protein kinase superfamily.</text>
</comment>
<dbReference type="Pfam" id="PF00069">
    <property type="entry name" value="Pkinase"/>
    <property type="match status" value="1"/>
</dbReference>
<keyword evidence="3" id="KW-0597">Phosphoprotein</keyword>
<dbReference type="RefSeq" id="XP_013777890.1">
    <property type="nucleotide sequence ID" value="XM_013922436.1"/>
</dbReference>
<dbReference type="SMART" id="SM00220">
    <property type="entry name" value="S_TKc"/>
    <property type="match status" value="1"/>
</dbReference>
<evidence type="ECO:0000256" key="4">
    <source>
        <dbReference type="ARBA" id="ARBA00022723"/>
    </source>
</evidence>
<accession>A0ABM1BA46</accession>
<evidence type="ECO:0000256" key="1">
    <source>
        <dbReference type="ARBA" id="ARBA00001946"/>
    </source>
</evidence>
<feature type="domain" description="Protein kinase" evidence="13">
    <location>
        <begin position="58"/>
        <end position="321"/>
    </location>
</feature>
<evidence type="ECO:0000256" key="6">
    <source>
        <dbReference type="ARBA" id="ARBA00022782"/>
    </source>
</evidence>
<gene>
    <name evidence="15" type="primary">LOC106462503</name>
</gene>
<dbReference type="PROSITE" id="PS00107">
    <property type="entry name" value="PROTEIN_KINASE_ATP"/>
    <property type="match status" value="1"/>
</dbReference>
<keyword evidence="12" id="KW-0723">Serine/threonine-protein kinase</keyword>
<evidence type="ECO:0000259" key="13">
    <source>
        <dbReference type="PROSITE" id="PS50011"/>
    </source>
</evidence>
<name>A0ABM1BA46_LIMPO</name>
<dbReference type="PANTHER" id="PTHR24346">
    <property type="entry name" value="MAP/MICROTUBULE AFFINITY-REGULATING KINASE"/>
    <property type="match status" value="1"/>
</dbReference>
<evidence type="ECO:0000256" key="3">
    <source>
        <dbReference type="ARBA" id="ARBA00022553"/>
    </source>
</evidence>
<evidence type="ECO:0000256" key="7">
    <source>
        <dbReference type="ARBA" id="ARBA00022840"/>
    </source>
</evidence>
<evidence type="ECO:0000256" key="12">
    <source>
        <dbReference type="RuleBase" id="RU000304"/>
    </source>
</evidence>
<keyword evidence="5 11" id="KW-0547">Nucleotide-binding</keyword>
<dbReference type="InterPro" id="IPR011009">
    <property type="entry name" value="Kinase-like_dom_sf"/>
</dbReference>
<keyword evidence="12" id="KW-0808">Transferase</keyword>
<keyword evidence="14" id="KW-1185">Reference proteome</keyword>
<keyword evidence="7 11" id="KW-0067">ATP-binding</keyword>
<proteinExistence type="inferred from homology"/>
<dbReference type="PANTHER" id="PTHR24346:SF102">
    <property type="entry name" value="TESTIS-SPECIFIC SERINE_THREONINE-PROTEIN KINASE 1"/>
    <property type="match status" value="1"/>
</dbReference>
<comment type="cofactor">
    <cofactor evidence="1">
        <name>Mg(2+)</name>
        <dbReference type="ChEBI" id="CHEBI:18420"/>
    </cofactor>
</comment>
<evidence type="ECO:0000256" key="2">
    <source>
        <dbReference type="ARBA" id="ARBA00022473"/>
    </source>
</evidence>
<evidence type="ECO:0000256" key="8">
    <source>
        <dbReference type="ARBA" id="ARBA00022842"/>
    </source>
</evidence>
<dbReference type="InterPro" id="IPR017441">
    <property type="entry name" value="Protein_kinase_ATP_BS"/>
</dbReference>
<dbReference type="PROSITE" id="PS50011">
    <property type="entry name" value="PROTEIN_KINASE_DOM"/>
    <property type="match status" value="1"/>
</dbReference>
<organism evidence="14 15">
    <name type="scientific">Limulus polyphemus</name>
    <name type="common">Atlantic horseshoe crab</name>
    <dbReference type="NCBI Taxonomy" id="6850"/>
    <lineage>
        <taxon>Eukaryota</taxon>
        <taxon>Metazoa</taxon>
        <taxon>Ecdysozoa</taxon>
        <taxon>Arthropoda</taxon>
        <taxon>Chelicerata</taxon>
        <taxon>Merostomata</taxon>
        <taxon>Xiphosura</taxon>
        <taxon>Limulidae</taxon>
        <taxon>Limulus</taxon>
    </lineage>
</organism>
<keyword evidence="2" id="KW-0217">Developmental protein</keyword>
<dbReference type="Gene3D" id="1.10.510.10">
    <property type="entry name" value="Transferase(Phosphotransferase) domain 1"/>
    <property type="match status" value="1"/>
</dbReference>
<keyword evidence="4" id="KW-0479">Metal-binding</keyword>
<dbReference type="InterPro" id="IPR000719">
    <property type="entry name" value="Prot_kinase_dom"/>
</dbReference>
<keyword evidence="9" id="KW-0832">Ubl conjugation</keyword>
<evidence type="ECO:0000313" key="14">
    <source>
        <dbReference type="Proteomes" id="UP000694941"/>
    </source>
</evidence>
<protein>
    <submittedName>
        <fullName evidence="15">Testis-specific serine/threonine-protein kinase 1-like</fullName>
    </submittedName>
</protein>
<reference evidence="15" key="1">
    <citation type="submission" date="2025-08" db="UniProtKB">
        <authorList>
            <consortium name="RefSeq"/>
        </authorList>
    </citation>
    <scope>IDENTIFICATION</scope>
    <source>
        <tissue evidence="15">Muscle</tissue>
    </source>
</reference>
<dbReference type="PROSITE" id="PS00108">
    <property type="entry name" value="PROTEIN_KINASE_ST"/>
    <property type="match status" value="1"/>
</dbReference>
<evidence type="ECO:0000313" key="15">
    <source>
        <dbReference type="RefSeq" id="XP_013777890.1"/>
    </source>
</evidence>